<name>A0A6M0GZF1_9CLOT</name>
<keyword evidence="7" id="KW-0436">Ligase</keyword>
<dbReference type="Pfam" id="PF04932">
    <property type="entry name" value="Wzy_C"/>
    <property type="match status" value="1"/>
</dbReference>
<dbReference type="PANTHER" id="PTHR37422">
    <property type="entry name" value="TEICHURONIC ACID BIOSYNTHESIS PROTEIN TUAE"/>
    <property type="match status" value="1"/>
</dbReference>
<feature type="transmembrane region" description="Helical" evidence="5">
    <location>
        <begin position="399"/>
        <end position="418"/>
    </location>
</feature>
<accession>A0A6M0GZF1</accession>
<feature type="transmembrane region" description="Helical" evidence="5">
    <location>
        <begin position="179"/>
        <end position="195"/>
    </location>
</feature>
<evidence type="ECO:0000256" key="4">
    <source>
        <dbReference type="ARBA" id="ARBA00023136"/>
    </source>
</evidence>
<dbReference type="PANTHER" id="PTHR37422:SF17">
    <property type="entry name" value="O-ANTIGEN LIGASE"/>
    <property type="match status" value="1"/>
</dbReference>
<keyword evidence="8" id="KW-1185">Reference proteome</keyword>
<feature type="transmembrane region" description="Helical" evidence="5">
    <location>
        <begin position="368"/>
        <end position="387"/>
    </location>
</feature>
<feature type="transmembrane region" description="Helical" evidence="5">
    <location>
        <begin position="204"/>
        <end position="221"/>
    </location>
</feature>
<feature type="transmembrane region" description="Helical" evidence="5">
    <location>
        <begin position="106"/>
        <end position="123"/>
    </location>
</feature>
<evidence type="ECO:0000313" key="8">
    <source>
        <dbReference type="Proteomes" id="UP000481872"/>
    </source>
</evidence>
<organism evidence="7 8">
    <name type="scientific">Clostridium senegalense</name>
    <dbReference type="NCBI Taxonomy" id="1465809"/>
    <lineage>
        <taxon>Bacteria</taxon>
        <taxon>Bacillati</taxon>
        <taxon>Bacillota</taxon>
        <taxon>Clostridia</taxon>
        <taxon>Eubacteriales</taxon>
        <taxon>Clostridiaceae</taxon>
        <taxon>Clostridium</taxon>
    </lineage>
</organism>
<feature type="transmembrane region" description="Helical" evidence="5">
    <location>
        <begin position="12"/>
        <end position="30"/>
    </location>
</feature>
<dbReference type="InterPro" id="IPR007016">
    <property type="entry name" value="O-antigen_ligase-rel_domated"/>
</dbReference>
<dbReference type="RefSeq" id="WP_199869205.1">
    <property type="nucleotide sequence ID" value="NZ_JAAGPU010000003.1"/>
</dbReference>
<feature type="transmembrane region" description="Helical" evidence="5">
    <location>
        <begin position="227"/>
        <end position="257"/>
    </location>
</feature>
<dbReference type="EMBL" id="JAAGPU010000003">
    <property type="protein sequence ID" value="NEU03920.1"/>
    <property type="molecule type" value="Genomic_DNA"/>
</dbReference>
<evidence type="ECO:0000256" key="2">
    <source>
        <dbReference type="ARBA" id="ARBA00022692"/>
    </source>
</evidence>
<comment type="caution">
    <text evidence="7">The sequence shown here is derived from an EMBL/GenBank/DDBJ whole genome shotgun (WGS) entry which is preliminary data.</text>
</comment>
<evidence type="ECO:0000256" key="3">
    <source>
        <dbReference type="ARBA" id="ARBA00022989"/>
    </source>
</evidence>
<reference evidence="7 8" key="1">
    <citation type="submission" date="2020-02" db="EMBL/GenBank/DDBJ databases">
        <title>Genome assembly of a novel Clostridium senegalense strain.</title>
        <authorList>
            <person name="Gupta T.B."/>
            <person name="Jauregui R."/>
            <person name="Maclean P."/>
            <person name="Nawarathana A."/>
            <person name="Brightwell G."/>
        </authorList>
    </citation>
    <scope>NUCLEOTIDE SEQUENCE [LARGE SCALE GENOMIC DNA]</scope>
    <source>
        <strain evidence="7 8">AGRFS4</strain>
    </source>
</reference>
<evidence type="ECO:0000256" key="5">
    <source>
        <dbReference type="SAM" id="Phobius"/>
    </source>
</evidence>
<dbReference type="GO" id="GO:0016020">
    <property type="term" value="C:membrane"/>
    <property type="evidence" value="ECO:0007669"/>
    <property type="project" value="UniProtKB-SubCell"/>
</dbReference>
<protein>
    <submittedName>
        <fullName evidence="7">O-antigen ligase family protein</fullName>
    </submittedName>
</protein>
<dbReference type="GO" id="GO:0016874">
    <property type="term" value="F:ligase activity"/>
    <property type="evidence" value="ECO:0007669"/>
    <property type="project" value="UniProtKB-KW"/>
</dbReference>
<feature type="transmembrane region" description="Helical" evidence="5">
    <location>
        <begin position="70"/>
        <end position="94"/>
    </location>
</feature>
<evidence type="ECO:0000313" key="7">
    <source>
        <dbReference type="EMBL" id="NEU03920.1"/>
    </source>
</evidence>
<dbReference type="AlphaFoldDB" id="A0A6M0GZF1"/>
<evidence type="ECO:0000259" key="6">
    <source>
        <dbReference type="Pfam" id="PF04932"/>
    </source>
</evidence>
<dbReference type="Proteomes" id="UP000481872">
    <property type="component" value="Unassembled WGS sequence"/>
</dbReference>
<keyword evidence="3 5" id="KW-1133">Transmembrane helix</keyword>
<feature type="transmembrane region" description="Helical" evidence="5">
    <location>
        <begin position="36"/>
        <end position="58"/>
    </location>
</feature>
<proteinExistence type="predicted"/>
<feature type="transmembrane region" description="Helical" evidence="5">
    <location>
        <begin position="336"/>
        <end position="356"/>
    </location>
</feature>
<gene>
    <name evidence="7" type="ORF">G3M99_03415</name>
</gene>
<comment type="subcellular location">
    <subcellularLocation>
        <location evidence="1">Membrane</location>
        <topology evidence="1">Multi-pass membrane protein</topology>
    </subcellularLocation>
</comment>
<keyword evidence="4 5" id="KW-0472">Membrane</keyword>
<evidence type="ECO:0000256" key="1">
    <source>
        <dbReference type="ARBA" id="ARBA00004141"/>
    </source>
</evidence>
<sequence>MLKRVGDNMNKTSKLLYYLICIYVLILPIINDKLGLIGKIPDIILMSIIFIYAIYSLINKNNRKKLYLNLNNFITSFLGISIIVLAIVMAFSTIYSAEKGLALKETFRFVTYIALVFIVKYEVKEKKSIENIIKCFVCTTAILCVYGGIQYFTKIGLDPIFISSEGTRITSTMENPNGLGAYLVLSFFPIFMLIFNENNKKSKSFYIITSLLIVINIFLTYSRNATVGFIIGLLVLAFLYNYKFLSVFIIFVPIILFDKSLINRFSNIKISVLNDPRIKLWKVAGKMIKENPILGIGNGNYVALYDQYIEKYPELKYKDYHRFSSHNSYLKVQSELGILGIISFVLVIVSSIRSVVRVYKNSHNKMYKLFFMGVMASIIAFLAMNFLDNLFFSPQTTTYFWLFIALSESILFNDLKMYN</sequence>
<dbReference type="InterPro" id="IPR051533">
    <property type="entry name" value="WaaL-like"/>
</dbReference>
<feature type="domain" description="O-antigen ligase-related" evidence="6">
    <location>
        <begin position="209"/>
        <end position="345"/>
    </location>
</feature>
<keyword evidence="2 5" id="KW-0812">Transmembrane</keyword>